<evidence type="ECO:0000259" key="1">
    <source>
        <dbReference type="Pfam" id="PF13568"/>
    </source>
</evidence>
<keyword evidence="3" id="KW-1185">Reference proteome</keyword>
<comment type="caution">
    <text evidence="2">The sequence shown here is derived from an EMBL/GenBank/DDBJ whole genome shotgun (WGS) entry which is preliminary data.</text>
</comment>
<evidence type="ECO:0000313" key="3">
    <source>
        <dbReference type="Proteomes" id="UP000251889"/>
    </source>
</evidence>
<dbReference type="Pfam" id="PF13568">
    <property type="entry name" value="OMP_b-brl_2"/>
    <property type="match status" value="1"/>
</dbReference>
<gene>
    <name evidence="2" type="ORF">DQQ10_21280</name>
</gene>
<name>A0A364XZ99_9BACT</name>
<dbReference type="AlphaFoldDB" id="A0A364XZ99"/>
<dbReference type="EMBL" id="QMFY01000013">
    <property type="protein sequence ID" value="RAV99129.1"/>
    <property type="molecule type" value="Genomic_DNA"/>
</dbReference>
<sequence length="231" mass="25478">MKKVFFLTSLVLCAYVLQAQTLIPRVGLTLSKIHSDLSLGEKPAAGLMVGVGYAINLSNALAIQPEISFVQKGAKGEVDDFIEFEGTSVSIANRTRLDYLELPVLLKFTVGSEKIKMHYIGGPALAMCIGGKAETRQTMKTPNGSNTESETYGIKFGDVDPEDEENAYIKSRFDFGFQIGTGITIMEKVQIEFRYSHSFVNLASQSEFVERESKATNRVLQFSVGIPIRFN</sequence>
<dbReference type="Proteomes" id="UP000251889">
    <property type="component" value="Unassembled WGS sequence"/>
</dbReference>
<dbReference type="OrthoDB" id="949314at2"/>
<organism evidence="2 3">
    <name type="scientific">Pseudochryseolinea flava</name>
    <dbReference type="NCBI Taxonomy" id="2059302"/>
    <lineage>
        <taxon>Bacteria</taxon>
        <taxon>Pseudomonadati</taxon>
        <taxon>Bacteroidota</taxon>
        <taxon>Cytophagia</taxon>
        <taxon>Cytophagales</taxon>
        <taxon>Fulvivirgaceae</taxon>
        <taxon>Pseudochryseolinea</taxon>
    </lineage>
</organism>
<dbReference type="InterPro" id="IPR025665">
    <property type="entry name" value="Beta-barrel_OMP_2"/>
</dbReference>
<protein>
    <recommendedName>
        <fullName evidence="1">Outer membrane protein beta-barrel domain-containing protein</fullName>
    </recommendedName>
</protein>
<reference evidence="2 3" key="1">
    <citation type="submission" date="2018-06" db="EMBL/GenBank/DDBJ databases">
        <title>Chryseolinea flavus sp. nov., a member of the phylum Bacteroidetes isolated from soil.</title>
        <authorList>
            <person name="Li Y."/>
            <person name="Wang J."/>
        </authorList>
    </citation>
    <scope>NUCLEOTIDE SEQUENCE [LARGE SCALE GENOMIC DNA]</scope>
    <source>
        <strain evidence="2 3">SDU1-6</strain>
    </source>
</reference>
<accession>A0A364XZ99</accession>
<proteinExistence type="predicted"/>
<dbReference type="RefSeq" id="WP_112748941.1">
    <property type="nucleotide sequence ID" value="NZ_QMFY01000013.1"/>
</dbReference>
<evidence type="ECO:0000313" key="2">
    <source>
        <dbReference type="EMBL" id="RAV99129.1"/>
    </source>
</evidence>
<feature type="domain" description="Outer membrane protein beta-barrel" evidence="1">
    <location>
        <begin position="26"/>
        <end position="202"/>
    </location>
</feature>